<gene>
    <name evidence="1" type="ORF">OMAG_001739</name>
</gene>
<sequence length="49" mass="5719">MRGVLQKEFFQNKLQKKIIFLKDVALSGVLCIKGNHHFNVSFMTMIVYC</sequence>
<protein>
    <submittedName>
        <fullName evidence="1">Uncharacterized protein</fullName>
    </submittedName>
</protein>
<dbReference type="AlphaFoldDB" id="A0A0F0CRZ5"/>
<proteinExistence type="predicted"/>
<name>A0A0F0CRZ5_9BACT</name>
<dbReference type="Proteomes" id="UP000033428">
    <property type="component" value="Unassembled WGS sequence"/>
</dbReference>
<reference evidence="1 2" key="1">
    <citation type="submission" date="2015-02" db="EMBL/GenBank/DDBJ databases">
        <title>Single-cell genomics of uncultivated deep-branching MTB reveals a conserved set of magnetosome genes.</title>
        <authorList>
            <person name="Kolinko S."/>
            <person name="Richter M."/>
            <person name="Glockner F.O."/>
            <person name="Brachmann A."/>
            <person name="Schuler D."/>
        </authorList>
    </citation>
    <scope>NUCLEOTIDE SEQUENCE [LARGE SCALE GENOMIC DNA]</scope>
    <source>
        <strain evidence="1">SKK-01</strain>
    </source>
</reference>
<keyword evidence="2" id="KW-1185">Reference proteome</keyword>
<accession>A0A0F0CRZ5</accession>
<evidence type="ECO:0000313" key="1">
    <source>
        <dbReference type="EMBL" id="KJJ84276.1"/>
    </source>
</evidence>
<evidence type="ECO:0000313" key="2">
    <source>
        <dbReference type="Proteomes" id="UP000033428"/>
    </source>
</evidence>
<comment type="caution">
    <text evidence="1">The sequence shown here is derived from an EMBL/GenBank/DDBJ whole genome shotgun (WGS) entry which is preliminary data.</text>
</comment>
<dbReference type="EMBL" id="JYNY01000372">
    <property type="protein sequence ID" value="KJJ84276.1"/>
    <property type="molecule type" value="Genomic_DNA"/>
</dbReference>
<organism evidence="1 2">
    <name type="scientific">Candidatus Omnitrophus magneticus</name>
    <dbReference type="NCBI Taxonomy" id="1609969"/>
    <lineage>
        <taxon>Bacteria</taxon>
        <taxon>Pseudomonadati</taxon>
        <taxon>Candidatus Omnitrophota</taxon>
        <taxon>Candidatus Omnitrophus</taxon>
    </lineage>
</organism>